<name>E3FSL9_STIAD</name>
<dbReference type="Proteomes" id="UP000001351">
    <property type="component" value="Chromosome"/>
</dbReference>
<dbReference type="RefSeq" id="WP_013376850.1">
    <property type="nucleotide sequence ID" value="NC_014623.1"/>
</dbReference>
<reference evidence="1 2" key="1">
    <citation type="journal article" date="2011" name="Mol. Biol. Evol.">
        <title>Comparative genomic analysis of fruiting body formation in Myxococcales.</title>
        <authorList>
            <person name="Huntley S."/>
            <person name="Hamann N."/>
            <person name="Wegener-Feldbrugge S."/>
            <person name="Treuner-Lange A."/>
            <person name="Kube M."/>
            <person name="Reinhardt R."/>
            <person name="Klages S."/>
            <person name="Muller R."/>
            <person name="Ronning C.M."/>
            <person name="Nierman W.C."/>
            <person name="Sogaard-Andersen L."/>
        </authorList>
    </citation>
    <scope>NUCLEOTIDE SEQUENCE [LARGE SCALE GENOMIC DNA]</scope>
    <source>
        <strain evidence="1 2">DW4/3-1</strain>
    </source>
</reference>
<dbReference type="OrthoDB" id="5526492at2"/>
<dbReference type="InterPro" id="IPR013324">
    <property type="entry name" value="RNA_pol_sigma_r3/r4-like"/>
</dbReference>
<accession>E3FSL9</accession>
<evidence type="ECO:0000313" key="2">
    <source>
        <dbReference type="Proteomes" id="UP000001351"/>
    </source>
</evidence>
<dbReference type="AlphaFoldDB" id="E3FSL9"/>
<protein>
    <submittedName>
        <fullName evidence="1">Conserved uncharacterized protein</fullName>
    </submittedName>
</protein>
<dbReference type="HOGENOM" id="CLU_1576822_0_0_7"/>
<gene>
    <name evidence="1" type="ordered locus">STAUR_5545</name>
</gene>
<dbReference type="KEGG" id="sur:STAUR_5545"/>
<dbReference type="EMBL" id="CP002271">
    <property type="protein sequence ID" value="ADO73315.1"/>
    <property type="molecule type" value="Genomic_DNA"/>
</dbReference>
<dbReference type="eggNOG" id="ENOG5031CQQ">
    <property type="taxonomic scope" value="Bacteria"/>
</dbReference>
<dbReference type="SUPFAM" id="SSF88659">
    <property type="entry name" value="Sigma3 and sigma4 domains of RNA polymerase sigma factors"/>
    <property type="match status" value="1"/>
</dbReference>
<sequence length="179" mass="19291">MAPAFDVSQLSPATLAEALRSLPPRAGTLLRRRLARGEALEDCATFYGVSLEAFSTHLLREALALTARTGGQSREPVSAEEEAAWTRQLSAALGRPSASVSPALADTVALCQRLLAIGPAVESTLDALDREEALSPRRRREDILRRGVVVLLLALASYLYWTRPPDPAEPPVRSPPSAR</sequence>
<proteinExistence type="predicted"/>
<dbReference type="STRING" id="378806.STAUR_5545"/>
<keyword evidence="2" id="KW-1185">Reference proteome</keyword>
<evidence type="ECO:0000313" key="1">
    <source>
        <dbReference type="EMBL" id="ADO73315.1"/>
    </source>
</evidence>
<organism evidence="1 2">
    <name type="scientific">Stigmatella aurantiaca (strain DW4/3-1)</name>
    <dbReference type="NCBI Taxonomy" id="378806"/>
    <lineage>
        <taxon>Bacteria</taxon>
        <taxon>Pseudomonadati</taxon>
        <taxon>Myxococcota</taxon>
        <taxon>Myxococcia</taxon>
        <taxon>Myxococcales</taxon>
        <taxon>Cystobacterineae</taxon>
        <taxon>Archangiaceae</taxon>
        <taxon>Stigmatella</taxon>
    </lineage>
</organism>